<dbReference type="EMBL" id="SSOP01000163">
    <property type="protein sequence ID" value="KAB5590528.1"/>
    <property type="molecule type" value="Genomic_DNA"/>
</dbReference>
<evidence type="ECO:0000256" key="3">
    <source>
        <dbReference type="ARBA" id="ARBA00022801"/>
    </source>
</evidence>
<keyword evidence="8" id="KW-1185">Reference proteome</keyword>
<dbReference type="GO" id="GO:0006654">
    <property type="term" value="P:phosphatidic acid biosynthetic process"/>
    <property type="evidence" value="ECO:0007669"/>
    <property type="project" value="InterPro"/>
</dbReference>
<dbReference type="InterPro" id="IPR001736">
    <property type="entry name" value="PLipase_D/transphosphatidylase"/>
</dbReference>
<dbReference type="GO" id="GO:0035556">
    <property type="term" value="P:intracellular signal transduction"/>
    <property type="evidence" value="ECO:0007669"/>
    <property type="project" value="InterPro"/>
</dbReference>
<dbReference type="Pfam" id="PF00614">
    <property type="entry name" value="PLDc"/>
    <property type="match status" value="1"/>
</dbReference>
<dbReference type="PANTHER" id="PTHR18896">
    <property type="entry name" value="PHOSPHOLIPASE D"/>
    <property type="match status" value="1"/>
</dbReference>
<evidence type="ECO:0000256" key="1">
    <source>
        <dbReference type="ARBA" id="ARBA00012027"/>
    </source>
</evidence>
<dbReference type="AlphaFoldDB" id="A0A5N5QGD3"/>
<name>A0A5N5QGD3_9AGAM</name>
<keyword evidence="2" id="KW-0677">Repeat</keyword>
<dbReference type="EC" id="3.1.4.4" evidence="1"/>
<dbReference type="CDD" id="cd09141">
    <property type="entry name" value="PLDc_vPLD1_2_yPLD_like_2"/>
    <property type="match status" value="1"/>
</dbReference>
<comment type="caution">
    <text evidence="7">The sequence shown here is derived from an EMBL/GenBank/DDBJ whole genome shotgun (WGS) entry which is preliminary data.</text>
</comment>
<dbReference type="GO" id="GO:0009395">
    <property type="term" value="P:phospholipid catabolic process"/>
    <property type="evidence" value="ECO:0007669"/>
    <property type="project" value="TreeGrafter"/>
</dbReference>
<dbReference type="InterPro" id="IPR015679">
    <property type="entry name" value="PLipase_D_fam"/>
</dbReference>
<keyword evidence="4" id="KW-0442">Lipid degradation</keyword>
<dbReference type="PROSITE" id="PS50035">
    <property type="entry name" value="PLD"/>
    <property type="match status" value="2"/>
</dbReference>
<dbReference type="SMART" id="SM00155">
    <property type="entry name" value="PLDc"/>
    <property type="match status" value="2"/>
</dbReference>
<dbReference type="SUPFAM" id="SSF56024">
    <property type="entry name" value="Phospholipase D/nuclease"/>
    <property type="match status" value="2"/>
</dbReference>
<evidence type="ECO:0000313" key="7">
    <source>
        <dbReference type="EMBL" id="KAB5590528.1"/>
    </source>
</evidence>
<keyword evidence="3" id="KW-0378">Hydrolase</keyword>
<proteinExistence type="predicted"/>
<keyword evidence="5" id="KW-0443">Lipid metabolism</keyword>
<evidence type="ECO:0000256" key="4">
    <source>
        <dbReference type="ARBA" id="ARBA00022963"/>
    </source>
</evidence>
<dbReference type="GO" id="GO:0004630">
    <property type="term" value="F:phospholipase D activity"/>
    <property type="evidence" value="ECO:0007669"/>
    <property type="project" value="UniProtKB-EC"/>
</dbReference>
<reference evidence="7 8" key="1">
    <citation type="journal article" date="2019" name="Fungal Biol. Biotechnol.">
        <title>Draft genome sequence of fastidious pathogen Ceratobasidium theobromae, which causes vascular-streak dieback in Theobroma cacao.</title>
        <authorList>
            <person name="Ali S.S."/>
            <person name="Asman A."/>
            <person name="Shao J."/>
            <person name="Firmansyah A.P."/>
            <person name="Susilo A.W."/>
            <person name="Rosmana A."/>
            <person name="McMahon P."/>
            <person name="Junaid M."/>
            <person name="Guest D."/>
            <person name="Kheng T.Y."/>
            <person name="Meinhardt L.W."/>
            <person name="Bailey B.A."/>
        </authorList>
    </citation>
    <scope>NUCLEOTIDE SEQUENCE [LARGE SCALE GENOMIC DNA]</scope>
    <source>
        <strain evidence="7 8">CT2</strain>
    </source>
</reference>
<evidence type="ECO:0000256" key="2">
    <source>
        <dbReference type="ARBA" id="ARBA00022737"/>
    </source>
</evidence>
<evidence type="ECO:0000259" key="6">
    <source>
        <dbReference type="PROSITE" id="PS50035"/>
    </source>
</evidence>
<dbReference type="InterPro" id="IPR016555">
    <property type="entry name" value="PLipase_D_euk"/>
</dbReference>
<evidence type="ECO:0000256" key="5">
    <source>
        <dbReference type="ARBA" id="ARBA00023098"/>
    </source>
</evidence>
<accession>A0A5N5QGD3</accession>
<dbReference type="PIRSF" id="PIRSF009376">
    <property type="entry name" value="Phospholipase_D_euk"/>
    <property type="match status" value="1"/>
</dbReference>
<dbReference type="Gene3D" id="3.30.870.10">
    <property type="entry name" value="Endonuclease Chain A"/>
    <property type="match status" value="3"/>
</dbReference>
<organism evidence="7 8">
    <name type="scientific">Ceratobasidium theobromae</name>
    <dbReference type="NCBI Taxonomy" id="1582974"/>
    <lineage>
        <taxon>Eukaryota</taxon>
        <taxon>Fungi</taxon>
        <taxon>Dikarya</taxon>
        <taxon>Basidiomycota</taxon>
        <taxon>Agaricomycotina</taxon>
        <taxon>Agaricomycetes</taxon>
        <taxon>Cantharellales</taxon>
        <taxon>Ceratobasidiaceae</taxon>
        <taxon>Ceratobasidium</taxon>
    </lineage>
</organism>
<feature type="domain" description="PLD phosphodiesterase" evidence="6">
    <location>
        <begin position="590"/>
        <end position="617"/>
    </location>
</feature>
<dbReference type="OrthoDB" id="14911at2759"/>
<evidence type="ECO:0000313" key="8">
    <source>
        <dbReference type="Proteomes" id="UP000383932"/>
    </source>
</evidence>
<dbReference type="InterPro" id="IPR025202">
    <property type="entry name" value="PLD-like_dom"/>
</dbReference>
<sequence length="801" mass="91071">MMIRKSRSTTAFARRSAKATVSRALPISGITIRHIDGHDYFWAMSEILDSATECIFILDWWLSPELYLRRPPADHYEWRLDRLLLRKAQQGVKVYVVVYKEVTQTMSMSSKHTKDALSQLHPNVVCLRHPDHIGSDSSVEFWSHHEKVVVVDNKRACIGGLDACFGRWDTHNHPLADCHPTDFSRTLFPGQDYNNARVLDFIKVDNYASNQLSLLETGRMPWHDVHMTLIGPVVLDIVQHFIERWNEIKTRKYKDAANVDWLALPHDVDAEPEQPVTRHPHRERWHEMGRRFRQRWQGEGSPPGDEDGHSPYGTCRVQVVRSVSDWSHGVLTEDSVQNAYLKMIAEANHFIYIENQFFISNTGSNGPVKNQIAKALVDKIVDAAKNGRKFKVIVVIPEVPGFAGNINDQNGIKTIMAAQYRTINRGGNSIYEEIRKAGYEPRDYIRFYHLRAYDRINGPASFVRQMEQNSGIPFHQAQVAQARLWIGDDGFWHQDKVQIKAPAPDAGLDPSGMGVTEKGKEAQKTVEEVAMPASTQWASELVTRFQNGAPRGDEGVSDTVGQHALLDGTQLTDEKWYGSEQEERDAYISELLYIHSKVMIVDDRRVIMGSANINDRSQKGDGDSEIALVVEDTDEIESMMNGERQYMATRFAATLRRKLFREHLGLIEPQNCANGDEPVTSFMRPAPIPNENELGTREDDAVSDPLSDEFQALWIGTAIKNRAIFSELFKTVPTDIVRNWEQYKNYVPKVKTGHLATDLDLNLVKSKLSQIHGHLVEAPLDFLIEQKDLVENGDWQGFNPT</sequence>
<dbReference type="Proteomes" id="UP000383932">
    <property type="component" value="Unassembled WGS sequence"/>
</dbReference>
<feature type="domain" description="PLD phosphodiesterase" evidence="6">
    <location>
        <begin position="140"/>
        <end position="167"/>
    </location>
</feature>
<dbReference type="Pfam" id="PF13091">
    <property type="entry name" value="PLDc_2"/>
    <property type="match status" value="1"/>
</dbReference>
<dbReference type="CDD" id="cd00138">
    <property type="entry name" value="PLDc_SF"/>
    <property type="match status" value="1"/>
</dbReference>
<gene>
    <name evidence="7" type="ORF">CTheo_6027</name>
</gene>
<protein>
    <recommendedName>
        <fullName evidence="1">phospholipase D</fullName>
        <ecNumber evidence="1">3.1.4.4</ecNumber>
    </recommendedName>
</protein>
<dbReference type="PANTHER" id="PTHR18896:SF186">
    <property type="entry name" value="PHOSPHOLIPASE D"/>
    <property type="match status" value="1"/>
</dbReference>